<accession>A0ACC2XEW1</accession>
<sequence>MRRRLPADEQGFGSAPVTEWGDAPKSGMGDAPKTGMGSKPKTGLGGKPKQKVTKKPKQGIGKRPKQGTGEKPRGFCKDCPAPDRTAEPNNEIPNSTTTNTGPSPADRTMASNGRKGSSMVESPTGGNERILASDGRSWTKRVPSDAIAAEDGSNDRVMASDGRSWVKRMNGPSRADVDRKIMKTNGQTWGKRKLSSEVQKREEVPRSNEPNLILRPLAAETSSAPDLLLNDFEWSRRSPDVVDVAKEMERANKGGAPPVHSDGFITVDRRSASHSESTSSDVAKRDHSDILWEFIPEGQSRVGSTLQQKS</sequence>
<proteinExistence type="predicted"/>
<comment type="caution">
    <text evidence="1">The sequence shown here is derived from an EMBL/GenBank/DDBJ whole genome shotgun (WGS) entry which is preliminary data.</text>
</comment>
<evidence type="ECO:0000313" key="2">
    <source>
        <dbReference type="Proteomes" id="UP001234202"/>
    </source>
</evidence>
<dbReference type="Proteomes" id="UP001234202">
    <property type="component" value="Unassembled WGS sequence"/>
</dbReference>
<evidence type="ECO:0000313" key="1">
    <source>
        <dbReference type="EMBL" id="KAJ9122166.1"/>
    </source>
</evidence>
<name>A0ACC2XEW1_9TREE</name>
<organism evidence="1 2">
    <name type="scientific">Naganishia onofrii</name>
    <dbReference type="NCBI Taxonomy" id="1851511"/>
    <lineage>
        <taxon>Eukaryota</taxon>
        <taxon>Fungi</taxon>
        <taxon>Dikarya</taxon>
        <taxon>Basidiomycota</taxon>
        <taxon>Agaricomycotina</taxon>
        <taxon>Tremellomycetes</taxon>
        <taxon>Filobasidiales</taxon>
        <taxon>Filobasidiaceae</taxon>
        <taxon>Naganishia</taxon>
    </lineage>
</organism>
<gene>
    <name evidence="1" type="ORF">QFC24_004394</name>
</gene>
<keyword evidence="2" id="KW-1185">Reference proteome</keyword>
<protein>
    <submittedName>
        <fullName evidence="1">Uncharacterized protein</fullName>
    </submittedName>
</protein>
<dbReference type="EMBL" id="JASBWV010000015">
    <property type="protein sequence ID" value="KAJ9122166.1"/>
    <property type="molecule type" value="Genomic_DNA"/>
</dbReference>
<reference evidence="1" key="1">
    <citation type="submission" date="2023-04" db="EMBL/GenBank/DDBJ databases">
        <title>Draft Genome sequencing of Naganishia species isolated from polar environments using Oxford Nanopore Technology.</title>
        <authorList>
            <person name="Leo P."/>
            <person name="Venkateswaran K."/>
        </authorList>
    </citation>
    <scope>NUCLEOTIDE SEQUENCE</scope>
    <source>
        <strain evidence="1">DBVPG 5303</strain>
    </source>
</reference>